<gene>
    <name evidence="4" type="primary">mprA_2</name>
    <name evidence="4" type="ORF">NCTC10684_01535</name>
</gene>
<dbReference type="EMBL" id="UFSM01000001">
    <property type="protein sequence ID" value="SUU88324.1"/>
    <property type="molecule type" value="Genomic_DNA"/>
</dbReference>
<dbReference type="PANTHER" id="PTHR44591">
    <property type="entry name" value="STRESS RESPONSE REGULATOR PROTEIN 1"/>
    <property type="match status" value="1"/>
</dbReference>
<evidence type="ECO:0000256" key="1">
    <source>
        <dbReference type="ARBA" id="ARBA00022553"/>
    </source>
</evidence>
<dbReference type="Proteomes" id="UP000254701">
    <property type="component" value="Unassembled WGS sequence"/>
</dbReference>
<dbReference type="SUPFAM" id="SSF52172">
    <property type="entry name" value="CheY-like"/>
    <property type="match status" value="1"/>
</dbReference>
<evidence type="ECO:0000313" key="4">
    <source>
        <dbReference type="EMBL" id="SUU88324.1"/>
    </source>
</evidence>
<feature type="modified residue" description="4-aspartylphosphate" evidence="2">
    <location>
        <position position="54"/>
    </location>
</feature>
<accession>A0A380WJH1</accession>
<proteinExistence type="predicted"/>
<dbReference type="InterPro" id="IPR011006">
    <property type="entry name" value="CheY-like_superfamily"/>
</dbReference>
<evidence type="ECO:0000259" key="3">
    <source>
        <dbReference type="PROSITE" id="PS50110"/>
    </source>
</evidence>
<protein>
    <submittedName>
        <fullName evidence="4">Mycobacterial persistence regulator A</fullName>
    </submittedName>
</protein>
<feature type="domain" description="Response regulatory" evidence="3">
    <location>
        <begin position="3"/>
        <end position="119"/>
    </location>
</feature>
<evidence type="ECO:0000256" key="2">
    <source>
        <dbReference type="PROSITE-ProRule" id="PRU00169"/>
    </source>
</evidence>
<evidence type="ECO:0000313" key="5">
    <source>
        <dbReference type="Proteomes" id="UP000254701"/>
    </source>
</evidence>
<dbReference type="AlphaFoldDB" id="A0A380WJH1"/>
<dbReference type="SMART" id="SM00448">
    <property type="entry name" value="REC"/>
    <property type="match status" value="1"/>
</dbReference>
<reference evidence="4 5" key="1">
    <citation type="submission" date="2018-06" db="EMBL/GenBank/DDBJ databases">
        <authorList>
            <consortium name="Pathogen Informatics"/>
            <person name="Doyle S."/>
        </authorList>
    </citation>
    <scope>NUCLEOTIDE SEQUENCE [LARGE SCALE GENOMIC DNA]</scope>
    <source>
        <strain evidence="4 5">NCTC10684</strain>
    </source>
</reference>
<dbReference type="Gene3D" id="3.40.50.2300">
    <property type="match status" value="1"/>
</dbReference>
<dbReference type="PANTHER" id="PTHR44591:SF21">
    <property type="entry name" value="TWO-COMPONENT RESPONSE REGULATOR"/>
    <property type="match status" value="1"/>
</dbReference>
<dbReference type="InterPro" id="IPR050595">
    <property type="entry name" value="Bact_response_regulator"/>
</dbReference>
<dbReference type="RefSeq" id="WP_165915903.1">
    <property type="nucleotide sequence ID" value="NZ_BAAAVY010000010.1"/>
</dbReference>
<organism evidence="4 5">
    <name type="scientific">Aminobacter aminovorans</name>
    <name type="common">Chelatobacter heintzii</name>
    <dbReference type="NCBI Taxonomy" id="83263"/>
    <lineage>
        <taxon>Bacteria</taxon>
        <taxon>Pseudomonadati</taxon>
        <taxon>Pseudomonadota</taxon>
        <taxon>Alphaproteobacteria</taxon>
        <taxon>Hyphomicrobiales</taxon>
        <taxon>Phyllobacteriaceae</taxon>
        <taxon>Aminobacter</taxon>
    </lineage>
</organism>
<sequence length="131" mass="14051">MAKLLIVEDDESVRTLAARALERAGHKVDVACDGAEGLDCIHAARGGYDLVVSDIRMPEMDGIEMAQKAARAYPGLPILLMTGYADQRERAEELDAIIIDVVQKPFTLSDIRDRVSLALVSQSTVALAGAA</sequence>
<name>A0A380WJH1_AMIAI</name>
<dbReference type="GO" id="GO:0000160">
    <property type="term" value="P:phosphorelay signal transduction system"/>
    <property type="evidence" value="ECO:0007669"/>
    <property type="project" value="InterPro"/>
</dbReference>
<dbReference type="CDD" id="cd17546">
    <property type="entry name" value="REC_hyHK_CKI1_RcsC-like"/>
    <property type="match status" value="1"/>
</dbReference>
<dbReference type="InterPro" id="IPR001789">
    <property type="entry name" value="Sig_transdc_resp-reg_receiver"/>
</dbReference>
<dbReference type="PROSITE" id="PS50110">
    <property type="entry name" value="RESPONSE_REGULATORY"/>
    <property type="match status" value="1"/>
</dbReference>
<dbReference type="Pfam" id="PF00072">
    <property type="entry name" value="Response_reg"/>
    <property type="match status" value="1"/>
</dbReference>
<keyword evidence="1 2" id="KW-0597">Phosphoprotein</keyword>